<dbReference type="Proteomes" id="UP000321379">
    <property type="component" value="Unassembled WGS sequence"/>
</dbReference>
<proteinExistence type="predicted"/>
<accession>A0A5C8UW96</accession>
<name>A0A5C8UW96_9MICO</name>
<dbReference type="GO" id="GO:0043190">
    <property type="term" value="C:ATP-binding cassette (ABC) transporter complex"/>
    <property type="evidence" value="ECO:0007669"/>
    <property type="project" value="InterPro"/>
</dbReference>
<organism evidence="3 4">
    <name type="scientific">Lacisediminihabitans profunda</name>
    <dbReference type="NCBI Taxonomy" id="2594790"/>
    <lineage>
        <taxon>Bacteria</taxon>
        <taxon>Bacillati</taxon>
        <taxon>Actinomycetota</taxon>
        <taxon>Actinomycetes</taxon>
        <taxon>Micrococcales</taxon>
        <taxon>Microbacteriaceae</taxon>
        <taxon>Lacisediminihabitans</taxon>
    </lineage>
</organism>
<protein>
    <submittedName>
        <fullName evidence="3">ABC transporter substrate-binding protein</fullName>
    </submittedName>
</protein>
<dbReference type="SUPFAM" id="SSF53850">
    <property type="entry name" value="Periplasmic binding protein-like II"/>
    <property type="match status" value="1"/>
</dbReference>
<evidence type="ECO:0000259" key="2">
    <source>
        <dbReference type="Pfam" id="PF04069"/>
    </source>
</evidence>
<evidence type="ECO:0000313" key="3">
    <source>
        <dbReference type="EMBL" id="TXN32835.1"/>
    </source>
</evidence>
<keyword evidence="1" id="KW-0732">Signal</keyword>
<reference evidence="3 4" key="1">
    <citation type="submission" date="2019-08" db="EMBL/GenBank/DDBJ databases">
        <title>Bacterial whole genome sequence for Glaciihabitans sp. CHu50b-6-2.</title>
        <authorList>
            <person name="Jin L."/>
        </authorList>
    </citation>
    <scope>NUCLEOTIDE SEQUENCE [LARGE SCALE GENOMIC DNA]</scope>
    <source>
        <strain evidence="3 4">CHu50b-6-2</strain>
    </source>
</reference>
<comment type="caution">
    <text evidence="3">The sequence shown here is derived from an EMBL/GenBank/DDBJ whole genome shotgun (WGS) entry which is preliminary data.</text>
</comment>
<dbReference type="PROSITE" id="PS51257">
    <property type="entry name" value="PROKAR_LIPOPROTEIN"/>
    <property type="match status" value="1"/>
</dbReference>
<dbReference type="Gene3D" id="3.40.190.10">
    <property type="entry name" value="Periplasmic binding protein-like II"/>
    <property type="match status" value="1"/>
</dbReference>
<gene>
    <name evidence="3" type="ORF">FVP33_00250</name>
</gene>
<dbReference type="EMBL" id="VRMG01000001">
    <property type="protein sequence ID" value="TXN32835.1"/>
    <property type="molecule type" value="Genomic_DNA"/>
</dbReference>
<dbReference type="InterPro" id="IPR007210">
    <property type="entry name" value="ABC_Gly_betaine_transp_sub-bd"/>
</dbReference>
<dbReference type="Gene3D" id="3.40.190.120">
    <property type="entry name" value="Osmoprotection protein (prox), domain 2"/>
    <property type="match status" value="1"/>
</dbReference>
<dbReference type="GO" id="GO:0022857">
    <property type="term" value="F:transmembrane transporter activity"/>
    <property type="evidence" value="ECO:0007669"/>
    <property type="project" value="InterPro"/>
</dbReference>
<evidence type="ECO:0000313" key="4">
    <source>
        <dbReference type="Proteomes" id="UP000321379"/>
    </source>
</evidence>
<feature type="signal peptide" evidence="1">
    <location>
        <begin position="1"/>
        <end position="29"/>
    </location>
</feature>
<feature type="chain" id="PRO_5039160822" evidence="1">
    <location>
        <begin position="30"/>
        <end position="308"/>
    </location>
</feature>
<dbReference type="CDD" id="cd13606">
    <property type="entry name" value="PBP2_ProX_like"/>
    <property type="match status" value="1"/>
</dbReference>
<dbReference type="AlphaFoldDB" id="A0A5C8UW96"/>
<feature type="domain" description="ABC-type glycine betaine transport system substrate-binding" evidence="2">
    <location>
        <begin position="43"/>
        <end position="303"/>
    </location>
</feature>
<keyword evidence="4" id="KW-1185">Reference proteome</keyword>
<dbReference type="Pfam" id="PF04069">
    <property type="entry name" value="OpuAC"/>
    <property type="match status" value="1"/>
</dbReference>
<sequence length="308" mass="32433">MFTTGRGRLVALGAVVVGAAIALSGCATSNPLATGAATPAGGTLIVGSQAYYSNEIVAEIYSQALENGGFKVDRQFKIGQREVYLPEIEAGKIDVFPEYIGSLDQALNKTAAGGVEDAVYKDLTSVLPKGLRVLKPAEAADQNSWTVTEAFAKKWKLTDIASLKNVTDPIIVGGNSELETRPYGPTALKSKYGITTAGFSAVEDSGGPLTVKALVDNKIQLANIYTADPNIKSNNLVALKDPDGLFFPDNIAPVVSKKVTDKAAAILDKVDAKLSQSDLVSLNSESVNDQKSADVIAKDWLTKNGLLK</sequence>
<evidence type="ECO:0000256" key="1">
    <source>
        <dbReference type="SAM" id="SignalP"/>
    </source>
</evidence>
<dbReference type="RefSeq" id="WP_147781637.1">
    <property type="nucleotide sequence ID" value="NZ_VRMG01000001.1"/>
</dbReference>